<dbReference type="Proteomes" id="UP000064844">
    <property type="component" value="Chromosome"/>
</dbReference>
<keyword evidence="2" id="KW-1185">Reference proteome</keyword>
<dbReference type="PATRIC" id="fig|1297617.4.peg.988"/>
<dbReference type="RefSeq" id="WP_058117282.1">
    <property type="nucleotide sequence ID" value="NZ_CALICV010000095.1"/>
</dbReference>
<protein>
    <submittedName>
        <fullName evidence="1">Lysine fermentation protein</fullName>
    </submittedName>
</protein>
<dbReference type="EMBL" id="CP011307">
    <property type="protein sequence ID" value="ALP93367.1"/>
    <property type="molecule type" value="Genomic_DNA"/>
</dbReference>
<dbReference type="eggNOG" id="ENOG502Z9AE">
    <property type="taxonomic scope" value="Bacteria"/>
</dbReference>
<dbReference type="AlphaFoldDB" id="A0A0S2W2I9"/>
<organism evidence="1 2">
    <name type="scientific">Intestinimonas butyriciproducens</name>
    <dbReference type="NCBI Taxonomy" id="1297617"/>
    <lineage>
        <taxon>Bacteria</taxon>
        <taxon>Bacillati</taxon>
        <taxon>Bacillota</taxon>
        <taxon>Clostridia</taxon>
        <taxon>Eubacteriales</taxon>
        <taxon>Intestinimonas</taxon>
    </lineage>
</organism>
<sequence>MTPLLAPLVGDAPTITIIGLCKNAGKTTAMCRLIEELSGEVLAMTSVGRDGERTDVVTGTEKPEIWVPEGTLFATARGMLPLCDTTLQVEGVTDVMTPLGAVGIFRALSDGFIQLAGPSAVNQLAPLSHTFRAMGARRVLIDGAAGRKSLAGAEPGACAILCVGASMDGGVSAIAAETAHTCRLFATPEAEHTGLWSALSRETARYALYTLEGERLPLALEENGQPRWHELPREKCVLWIGGGVTGPTLRTLARRGAPIVLAAPDATHFLCDRTSTETFHRCGGELLVRQKLTIAAVTANPWSAYGKHLDGAELLRALRSVVTVPVVNVKGEN</sequence>
<dbReference type="STRING" id="1297617.IB211_00974"/>
<proteinExistence type="predicted"/>
<dbReference type="KEGG" id="ibu:IB211_00974"/>
<reference evidence="1 2" key="1">
    <citation type="journal article" date="2015" name="Nat. Commun.">
        <title>Production of butyrate from lysine and the Amadori product fructoselysine by a human gut commensal.</title>
        <authorList>
            <person name="Bui T.P."/>
            <person name="Ritari J."/>
            <person name="Boeren S."/>
            <person name="de Waard P."/>
            <person name="Plugge C.M."/>
            <person name="de Vos W.M."/>
        </authorList>
    </citation>
    <scope>NUCLEOTIDE SEQUENCE [LARGE SCALE GENOMIC DNA]</scope>
    <source>
        <strain evidence="1 2">AF211</strain>
    </source>
</reference>
<name>A0A0S2W2I9_9FIRM</name>
<gene>
    <name evidence="1" type="ORF">IB211_00974</name>
</gene>
<evidence type="ECO:0000313" key="2">
    <source>
        <dbReference type="Proteomes" id="UP000064844"/>
    </source>
</evidence>
<evidence type="ECO:0000313" key="1">
    <source>
        <dbReference type="EMBL" id="ALP93367.1"/>
    </source>
</evidence>
<reference evidence="2" key="2">
    <citation type="submission" date="2015-04" db="EMBL/GenBank/DDBJ databases">
        <title>A butyrogenic pathway from the amino acid lysine in a human gut commensal.</title>
        <authorList>
            <person name="de Vos W.M."/>
            <person name="Bui N.T.P."/>
            <person name="Plugge C.M."/>
            <person name="Ritari J."/>
        </authorList>
    </citation>
    <scope>NUCLEOTIDE SEQUENCE [LARGE SCALE GENOMIC DNA]</scope>
    <source>
        <strain evidence="2">AF211</strain>
    </source>
</reference>
<accession>A0A0S2W2I9</accession>